<dbReference type="SUPFAM" id="SSF55073">
    <property type="entry name" value="Nucleotide cyclase"/>
    <property type="match status" value="1"/>
</dbReference>
<organism evidence="1 2">
    <name type="scientific">Streptacidiphilus alkalitolerans</name>
    <dbReference type="NCBI Taxonomy" id="3342712"/>
    <lineage>
        <taxon>Bacteria</taxon>
        <taxon>Bacillati</taxon>
        <taxon>Actinomycetota</taxon>
        <taxon>Actinomycetes</taxon>
        <taxon>Kitasatosporales</taxon>
        <taxon>Streptomycetaceae</taxon>
        <taxon>Streptacidiphilus</taxon>
    </lineage>
</organism>
<dbReference type="PANTHER" id="PTHR45138">
    <property type="entry name" value="REGULATORY COMPONENTS OF SENSORY TRANSDUCTION SYSTEM"/>
    <property type="match status" value="1"/>
</dbReference>
<dbReference type="SMART" id="SM00267">
    <property type="entry name" value="GGDEF"/>
    <property type="match status" value="1"/>
</dbReference>
<dbReference type="NCBIfam" id="TIGR00254">
    <property type="entry name" value="GGDEF"/>
    <property type="match status" value="1"/>
</dbReference>
<dbReference type="InterPro" id="IPR043128">
    <property type="entry name" value="Rev_trsase/Diguanyl_cyclase"/>
</dbReference>
<dbReference type="PROSITE" id="PS50887">
    <property type="entry name" value="GGDEF"/>
    <property type="match status" value="1"/>
</dbReference>
<dbReference type="EMBL" id="JBHEZX010000019">
    <property type="protein sequence ID" value="MFC1413840.1"/>
    <property type="molecule type" value="Genomic_DNA"/>
</dbReference>
<gene>
    <name evidence="1" type="ORF">ACEZDG_31730</name>
</gene>
<dbReference type="InterPro" id="IPR029787">
    <property type="entry name" value="Nucleotide_cyclase"/>
</dbReference>
<proteinExistence type="predicted"/>
<protein>
    <submittedName>
        <fullName evidence="1">GGDEF domain-containing protein</fullName>
    </submittedName>
</protein>
<dbReference type="InterPro" id="IPR000160">
    <property type="entry name" value="GGDEF_dom"/>
</dbReference>
<reference evidence="1 2" key="1">
    <citation type="submission" date="2024-09" db="EMBL/GenBank/DDBJ databases">
        <authorList>
            <person name="Lee S.D."/>
        </authorList>
    </citation>
    <scope>NUCLEOTIDE SEQUENCE [LARGE SCALE GENOMIC DNA]</scope>
    <source>
        <strain evidence="1 2">N1-1</strain>
    </source>
</reference>
<dbReference type="CDD" id="cd01949">
    <property type="entry name" value="GGDEF"/>
    <property type="match status" value="1"/>
</dbReference>
<dbReference type="Pfam" id="PF00990">
    <property type="entry name" value="GGDEF"/>
    <property type="match status" value="1"/>
</dbReference>
<dbReference type="PANTHER" id="PTHR45138:SF9">
    <property type="entry name" value="DIGUANYLATE CYCLASE DGCM-RELATED"/>
    <property type="match status" value="1"/>
</dbReference>
<dbReference type="Gene3D" id="3.30.70.270">
    <property type="match status" value="1"/>
</dbReference>
<keyword evidence="2" id="KW-1185">Reference proteome</keyword>
<comment type="caution">
    <text evidence="1">The sequence shown here is derived from an EMBL/GenBank/DDBJ whole genome shotgun (WGS) entry which is preliminary data.</text>
</comment>
<accession>A0ABV6VJD1</accession>
<dbReference type="InterPro" id="IPR050469">
    <property type="entry name" value="Diguanylate_Cyclase"/>
</dbReference>
<evidence type="ECO:0000313" key="1">
    <source>
        <dbReference type="EMBL" id="MFC1413840.1"/>
    </source>
</evidence>
<evidence type="ECO:0000313" key="2">
    <source>
        <dbReference type="Proteomes" id="UP001592582"/>
    </source>
</evidence>
<dbReference type="Proteomes" id="UP001592582">
    <property type="component" value="Unassembled WGS sequence"/>
</dbReference>
<sequence>MSMDLSADLSALLAALLLAALLAVGLTATALRRTRHTAAAHTLSLRQELERLRRSSAELERTSYTDALTGVWNYRYLQLSLDREIARSARQPRPDGQDRLALLLLEIEGFDEIRREHGHQRGGAVLRDLAQRLAMEVREADVFGRYGGEEFLILLPDTDAAGAEHVAERLRWTVRRHPLALPSVPVLPVPDAGAASAVGGSAEEGAAAPVNGLSAAIGISVLPRDGGHAALLLRAADRALAAARTPAAPAAPAVSTAPPAPAATPVDTAADQPQGHVKVLETSTSQPVYALLAQGCDLTAKEREEA</sequence>
<name>A0ABV6VJD1_9ACTN</name>